<dbReference type="SUPFAM" id="SSF52402">
    <property type="entry name" value="Adenine nucleotide alpha hydrolases-like"/>
    <property type="match status" value="1"/>
</dbReference>
<dbReference type="Proteomes" id="UP000594468">
    <property type="component" value="Chromosome"/>
</dbReference>
<feature type="domain" description="tRNA(Ile)-lysidine/2-thiocytidine synthase N-terminal" evidence="1">
    <location>
        <begin position="32"/>
        <end position="100"/>
    </location>
</feature>
<dbReference type="Pfam" id="PF01171">
    <property type="entry name" value="ATP_bind_3"/>
    <property type="match status" value="1"/>
</dbReference>
<gene>
    <name evidence="2" type="ORF">G4Y79_18685</name>
</gene>
<dbReference type="EMBL" id="CP062983">
    <property type="protein sequence ID" value="QPC81698.1"/>
    <property type="molecule type" value="Genomic_DNA"/>
</dbReference>
<dbReference type="AlphaFoldDB" id="A0A7S8E7G4"/>
<evidence type="ECO:0000313" key="2">
    <source>
        <dbReference type="EMBL" id="QPC81698.1"/>
    </source>
</evidence>
<dbReference type="KEGG" id="pmet:G4Y79_18685"/>
<protein>
    <recommendedName>
        <fullName evidence="1">tRNA(Ile)-lysidine/2-thiocytidine synthase N-terminal domain-containing protein</fullName>
    </recommendedName>
</protein>
<evidence type="ECO:0000259" key="1">
    <source>
        <dbReference type="Pfam" id="PF01171"/>
    </source>
</evidence>
<proteinExistence type="predicted"/>
<sequence length="122" mass="13940">MSHQLSLFPVYTPNLPEDASDALTLLRNGATLVLSVSGGEDSDAMSHHLLDLRQSEGWSGDVCMVHADLGARVEWQQTPMYIEELAQRKGVRLHVVRWTHGDLIDRIWQRYYKDPSRPCWPI</sequence>
<name>A0A7S8E7G4_9CHLR</name>
<organism evidence="2 3">
    <name type="scientific">Phototrophicus methaneseepsis</name>
    <dbReference type="NCBI Taxonomy" id="2710758"/>
    <lineage>
        <taxon>Bacteria</taxon>
        <taxon>Bacillati</taxon>
        <taxon>Chloroflexota</taxon>
        <taxon>Candidatus Thermofontia</taxon>
        <taxon>Phototrophicales</taxon>
        <taxon>Phototrophicaceae</taxon>
        <taxon>Phototrophicus</taxon>
    </lineage>
</organism>
<reference evidence="2 3" key="1">
    <citation type="submission" date="2020-02" db="EMBL/GenBank/DDBJ databases">
        <authorList>
            <person name="Zheng R.K."/>
            <person name="Sun C.M."/>
        </authorList>
    </citation>
    <scope>NUCLEOTIDE SEQUENCE [LARGE SCALE GENOMIC DNA]</scope>
    <source>
        <strain evidence="3">rifampicinis</strain>
    </source>
</reference>
<dbReference type="RefSeq" id="WP_195169769.1">
    <property type="nucleotide sequence ID" value="NZ_CP062983.1"/>
</dbReference>
<dbReference type="Gene3D" id="3.40.50.620">
    <property type="entry name" value="HUPs"/>
    <property type="match status" value="1"/>
</dbReference>
<keyword evidence="3" id="KW-1185">Reference proteome</keyword>
<dbReference type="InterPro" id="IPR014729">
    <property type="entry name" value="Rossmann-like_a/b/a_fold"/>
</dbReference>
<dbReference type="InterPro" id="IPR011063">
    <property type="entry name" value="TilS/TtcA_N"/>
</dbReference>
<evidence type="ECO:0000313" key="3">
    <source>
        <dbReference type="Proteomes" id="UP000594468"/>
    </source>
</evidence>
<accession>A0A7S8E7G4</accession>